<feature type="transmembrane region" description="Helical" evidence="1">
    <location>
        <begin position="191"/>
        <end position="210"/>
    </location>
</feature>
<dbReference type="RefSeq" id="WP_035130022.1">
    <property type="nucleotide sequence ID" value="NZ_JRLV01000001.1"/>
</dbReference>
<sequence>MGKNILKGVFLVGLGATSYGMLATMVKLSYKQGYTTAEVTSSQMILGIIGMLIINFYQKRNKNTPAVKATNKNKLHLIIAGTSMGFTSVFYYLAVVYIPVSIGIVLLMQTVWMGVVLEALLTKTLPSFRKVIAVIIVLAGTIMATNLLNTTEVPDWRGIVLGLLAAAAFTANMFTANRIVVHLPPSKRSLYMLYGGAVIVLTFTTITWPGTYNFDIFIKWGLVLAIFGTIIPPLLLNKGFPLTGIGLGSIVSSLELPVSVTMAFILLQEKVTLIQWVGIVLIILAVIIMNIKYRRDK</sequence>
<keyword evidence="1" id="KW-0472">Membrane</keyword>
<dbReference type="EMBL" id="JRLV01000001">
    <property type="protein sequence ID" value="KGO84328.1"/>
    <property type="molecule type" value="Genomic_DNA"/>
</dbReference>
<dbReference type="GO" id="GO:0016020">
    <property type="term" value="C:membrane"/>
    <property type="evidence" value="ECO:0007669"/>
    <property type="project" value="InterPro"/>
</dbReference>
<dbReference type="InterPro" id="IPR000620">
    <property type="entry name" value="EamA_dom"/>
</dbReference>
<feature type="transmembrane region" description="Helical" evidence="1">
    <location>
        <begin position="40"/>
        <end position="57"/>
    </location>
</feature>
<feature type="transmembrane region" description="Helical" evidence="1">
    <location>
        <begin position="77"/>
        <end position="94"/>
    </location>
</feature>
<keyword evidence="4" id="KW-1185">Reference proteome</keyword>
<reference evidence="3 4" key="1">
    <citation type="submission" date="2013-09" db="EMBL/GenBank/DDBJ databases">
        <authorList>
            <person name="Zeng Z."/>
            <person name="Chen C."/>
        </authorList>
    </citation>
    <scope>NUCLEOTIDE SEQUENCE [LARGE SCALE GENOMIC DNA]</scope>
    <source>
        <strain evidence="3 4">F44-8</strain>
    </source>
</reference>
<organism evidence="3 4">
    <name type="scientific">Flavobacterium beibuense F44-8</name>
    <dbReference type="NCBI Taxonomy" id="1406840"/>
    <lineage>
        <taxon>Bacteria</taxon>
        <taxon>Pseudomonadati</taxon>
        <taxon>Bacteroidota</taxon>
        <taxon>Flavobacteriia</taxon>
        <taxon>Flavobacteriales</taxon>
        <taxon>Flavobacteriaceae</taxon>
        <taxon>Flavobacterium</taxon>
    </lineage>
</organism>
<feature type="domain" description="EamA" evidence="2">
    <location>
        <begin position="157"/>
        <end position="290"/>
    </location>
</feature>
<dbReference type="InterPro" id="IPR037185">
    <property type="entry name" value="EmrE-like"/>
</dbReference>
<keyword evidence="1" id="KW-0812">Transmembrane</keyword>
<dbReference type="AlphaFoldDB" id="A0A0A2LYP0"/>
<gene>
    <name evidence="3" type="ORF">Q763_00860</name>
</gene>
<dbReference type="PANTHER" id="PTHR22911">
    <property type="entry name" value="ACYL-MALONYL CONDENSING ENZYME-RELATED"/>
    <property type="match status" value="1"/>
</dbReference>
<feature type="transmembrane region" description="Helical" evidence="1">
    <location>
        <begin position="247"/>
        <end position="267"/>
    </location>
</feature>
<dbReference type="SUPFAM" id="SSF103481">
    <property type="entry name" value="Multidrug resistance efflux transporter EmrE"/>
    <property type="match status" value="2"/>
</dbReference>
<protein>
    <submittedName>
        <fullName evidence="3">Permease</fullName>
    </submittedName>
</protein>
<dbReference type="PANTHER" id="PTHR22911:SF137">
    <property type="entry name" value="SOLUTE CARRIER FAMILY 35 MEMBER G2-RELATED"/>
    <property type="match status" value="1"/>
</dbReference>
<feature type="transmembrane region" description="Helical" evidence="1">
    <location>
        <begin position="216"/>
        <end position="235"/>
    </location>
</feature>
<evidence type="ECO:0000256" key="1">
    <source>
        <dbReference type="SAM" id="Phobius"/>
    </source>
</evidence>
<dbReference type="STRING" id="1406840.Q763_00860"/>
<proteinExistence type="predicted"/>
<feature type="transmembrane region" description="Helical" evidence="1">
    <location>
        <begin position="128"/>
        <end position="147"/>
    </location>
</feature>
<feature type="domain" description="EamA" evidence="2">
    <location>
        <begin position="7"/>
        <end position="144"/>
    </location>
</feature>
<feature type="transmembrane region" description="Helical" evidence="1">
    <location>
        <begin position="9"/>
        <end position="28"/>
    </location>
</feature>
<accession>A0A0A2LYP0</accession>
<feature type="transmembrane region" description="Helical" evidence="1">
    <location>
        <begin position="100"/>
        <end position="121"/>
    </location>
</feature>
<dbReference type="eggNOG" id="COG5006">
    <property type="taxonomic scope" value="Bacteria"/>
</dbReference>
<dbReference type="Proteomes" id="UP000030129">
    <property type="component" value="Unassembled WGS sequence"/>
</dbReference>
<comment type="caution">
    <text evidence="3">The sequence shown here is derived from an EMBL/GenBank/DDBJ whole genome shotgun (WGS) entry which is preliminary data.</text>
</comment>
<evidence type="ECO:0000313" key="4">
    <source>
        <dbReference type="Proteomes" id="UP000030129"/>
    </source>
</evidence>
<feature type="transmembrane region" description="Helical" evidence="1">
    <location>
        <begin position="273"/>
        <end position="291"/>
    </location>
</feature>
<evidence type="ECO:0000259" key="2">
    <source>
        <dbReference type="Pfam" id="PF00892"/>
    </source>
</evidence>
<evidence type="ECO:0000313" key="3">
    <source>
        <dbReference type="EMBL" id="KGO84328.1"/>
    </source>
</evidence>
<name>A0A0A2LYP0_9FLAO</name>
<feature type="transmembrane region" description="Helical" evidence="1">
    <location>
        <begin position="159"/>
        <end position="179"/>
    </location>
</feature>
<keyword evidence="1" id="KW-1133">Transmembrane helix</keyword>
<dbReference type="Pfam" id="PF00892">
    <property type="entry name" value="EamA"/>
    <property type="match status" value="2"/>
</dbReference>